<evidence type="ECO:0000313" key="11">
    <source>
        <dbReference type="Proteomes" id="UP000553963"/>
    </source>
</evidence>
<dbReference type="PROSITE" id="PS51318">
    <property type="entry name" value="TAT"/>
    <property type="match status" value="1"/>
</dbReference>
<evidence type="ECO:0000256" key="9">
    <source>
        <dbReference type="SAM" id="SignalP"/>
    </source>
</evidence>
<keyword evidence="11" id="KW-1185">Reference proteome</keyword>
<dbReference type="PANTHER" id="PTHR43649:SF33">
    <property type="entry name" value="POLYGALACTURONAN_RHAMNOGALACTURONAN-BINDING PROTEIN YTCQ"/>
    <property type="match status" value="1"/>
</dbReference>
<keyword evidence="7" id="KW-0564">Palmitate</keyword>
<keyword evidence="3" id="KW-1003">Cell membrane</keyword>
<keyword evidence="6" id="KW-0472">Membrane</keyword>
<sequence>MTDTVNFGRGGLSRRRFLLASAAGAALPLVGKAGAAFAADKPLAGQSLNLLIIQSHAVTGKKLAEDFEAATGAKVNVTIVPYDQVGAKATLDVQSGVNEFDVLDYWYTNIGQLAEDGIAEDVTAWIERDKEQIQPDDYIPLIYDTYTLYDGKRYGLPYDGDSHLLFYNKEILDRNGVAVPTTWDEYQAAIKKITEAEAKNGIYGAAVLGGKAPIIIGSSYANRLAGFGGTFLNEDGSSALDKPAALEAAKALVATNPYALPTPLETRFEEGLPAFLGGKVGFIEFWSDLGVYAQDPKGSKIVDKWGVTRIPVGGSNKDPRLALNAGFAFAVSSGSKKKEAAWELIKFAASPKYQEELITLTGSGIDPDRKSLLYSEKYKAFAPQVQAALAGALENALPWPTTPATPKLQQALADELALALAGTKTPEQAIADAHAAWQQIIGS</sequence>
<evidence type="ECO:0000256" key="1">
    <source>
        <dbReference type="ARBA" id="ARBA00004418"/>
    </source>
</evidence>
<keyword evidence="4 9" id="KW-0732">Signal</keyword>
<dbReference type="GO" id="GO:0042597">
    <property type="term" value="C:periplasmic space"/>
    <property type="evidence" value="ECO:0007669"/>
    <property type="project" value="UniProtKB-SubCell"/>
</dbReference>
<dbReference type="PANTHER" id="PTHR43649">
    <property type="entry name" value="ARABINOSE-BINDING PROTEIN-RELATED"/>
    <property type="match status" value="1"/>
</dbReference>
<accession>A0A840AJ54</accession>
<evidence type="ECO:0000256" key="8">
    <source>
        <dbReference type="ARBA" id="ARBA00023288"/>
    </source>
</evidence>
<dbReference type="RefSeq" id="WP_183397009.1">
    <property type="nucleotide sequence ID" value="NZ_JACIDS010000001.1"/>
</dbReference>
<name>A0A840AJ54_9HYPH</name>
<gene>
    <name evidence="10" type="ORF">GGR25_000362</name>
</gene>
<feature type="chain" id="PRO_5032810186" evidence="9">
    <location>
        <begin position="39"/>
        <end position="443"/>
    </location>
</feature>
<evidence type="ECO:0000313" key="10">
    <source>
        <dbReference type="EMBL" id="MBB3929343.1"/>
    </source>
</evidence>
<dbReference type="Proteomes" id="UP000553963">
    <property type="component" value="Unassembled WGS sequence"/>
</dbReference>
<dbReference type="CDD" id="cd13585">
    <property type="entry name" value="PBP2_TMBP_like"/>
    <property type="match status" value="1"/>
</dbReference>
<keyword evidence="8" id="KW-0449">Lipoprotein</keyword>
<evidence type="ECO:0000256" key="3">
    <source>
        <dbReference type="ARBA" id="ARBA00022475"/>
    </source>
</evidence>
<feature type="signal peptide" evidence="9">
    <location>
        <begin position="1"/>
        <end position="38"/>
    </location>
</feature>
<dbReference type="InterPro" id="IPR006059">
    <property type="entry name" value="SBP"/>
</dbReference>
<organism evidence="10 11">
    <name type="scientific">Kaistia hirudinis</name>
    <dbReference type="NCBI Taxonomy" id="1293440"/>
    <lineage>
        <taxon>Bacteria</taxon>
        <taxon>Pseudomonadati</taxon>
        <taxon>Pseudomonadota</taxon>
        <taxon>Alphaproteobacteria</taxon>
        <taxon>Hyphomicrobiales</taxon>
        <taxon>Kaistiaceae</taxon>
        <taxon>Kaistia</taxon>
    </lineage>
</organism>
<keyword evidence="10" id="KW-0813">Transport</keyword>
<dbReference type="EMBL" id="JACIDS010000001">
    <property type="protein sequence ID" value="MBB3929343.1"/>
    <property type="molecule type" value="Genomic_DNA"/>
</dbReference>
<dbReference type="Pfam" id="PF01547">
    <property type="entry name" value="SBP_bac_1"/>
    <property type="match status" value="1"/>
</dbReference>
<evidence type="ECO:0000256" key="5">
    <source>
        <dbReference type="ARBA" id="ARBA00022764"/>
    </source>
</evidence>
<comment type="similarity">
    <text evidence="2">Belongs to the bacterial solute-binding protein 1 family.</text>
</comment>
<dbReference type="Gene3D" id="3.40.190.10">
    <property type="entry name" value="Periplasmic binding protein-like II"/>
    <property type="match status" value="2"/>
</dbReference>
<evidence type="ECO:0000256" key="6">
    <source>
        <dbReference type="ARBA" id="ARBA00023136"/>
    </source>
</evidence>
<evidence type="ECO:0000256" key="7">
    <source>
        <dbReference type="ARBA" id="ARBA00023139"/>
    </source>
</evidence>
<dbReference type="InterPro" id="IPR050490">
    <property type="entry name" value="Bact_solute-bd_prot1"/>
</dbReference>
<dbReference type="InterPro" id="IPR006311">
    <property type="entry name" value="TAT_signal"/>
</dbReference>
<reference evidence="10 11" key="1">
    <citation type="submission" date="2020-08" db="EMBL/GenBank/DDBJ databases">
        <title>Genomic Encyclopedia of Type Strains, Phase IV (KMG-IV): sequencing the most valuable type-strain genomes for metagenomic binning, comparative biology and taxonomic classification.</title>
        <authorList>
            <person name="Goeker M."/>
        </authorList>
    </citation>
    <scope>NUCLEOTIDE SEQUENCE [LARGE SCALE GENOMIC DNA]</scope>
    <source>
        <strain evidence="10 11">DSM 25966</strain>
    </source>
</reference>
<keyword evidence="10" id="KW-0762">Sugar transport</keyword>
<proteinExistence type="inferred from homology"/>
<comment type="subcellular location">
    <subcellularLocation>
        <location evidence="1">Periplasm</location>
    </subcellularLocation>
</comment>
<evidence type="ECO:0000256" key="4">
    <source>
        <dbReference type="ARBA" id="ARBA00022729"/>
    </source>
</evidence>
<keyword evidence="5" id="KW-0574">Periplasm</keyword>
<evidence type="ECO:0000256" key="2">
    <source>
        <dbReference type="ARBA" id="ARBA00008520"/>
    </source>
</evidence>
<comment type="caution">
    <text evidence="10">The sequence shown here is derived from an EMBL/GenBank/DDBJ whole genome shotgun (WGS) entry which is preliminary data.</text>
</comment>
<protein>
    <submittedName>
        <fullName evidence="10">Multiple sugar transport system substrate-binding protein</fullName>
    </submittedName>
</protein>
<dbReference type="AlphaFoldDB" id="A0A840AJ54"/>
<dbReference type="SUPFAM" id="SSF53850">
    <property type="entry name" value="Periplasmic binding protein-like II"/>
    <property type="match status" value="1"/>
</dbReference>